<dbReference type="InterPro" id="IPR039448">
    <property type="entry name" value="Beta_helix"/>
</dbReference>
<dbReference type="AlphaFoldDB" id="J0QZ20"/>
<sequence length="385" mass="38031">GTKIVGGGSGVGVNILGGTVRLEGVTVSRVMTGVEMVGKGNLTVSGGEIKEFVKYGLYVGSEVTRAELTGTKIMGQNKGVGVYATGGEVTLDNVRISGVITGVKVEKGSGMVTVNNMKMTGVVGGISMKGSGTLKVNNGTIELASGGDVWGVYVGDGVTSASLTGTTITGGERWRSGGGESVGVETESSGTVTLDGVTVSKVGMGVKVTSGSLEIKGGTKIMVRPDGTGIKVGSGVTRAELNDVRIGGSGTGTGVDAVGTGTKEMTVALEKVTIGGFKTGVEMVGTGGTLTIEKGTTISFMGNEGVGVIVGGGVTSASLTGTTITGDGSGMGVYAMGVGEMTVALDNVRISKVAKGVSVEGTGTLTMNKGTTVEFKGGDGYGVYV</sequence>
<dbReference type="Pfam" id="PF13229">
    <property type="entry name" value="Beta_helix"/>
    <property type="match status" value="1"/>
</dbReference>
<evidence type="ECO:0000313" key="2">
    <source>
        <dbReference type="EMBL" id="EJF88424.1"/>
    </source>
</evidence>
<dbReference type="Gene3D" id="2.160.20.10">
    <property type="entry name" value="Single-stranded right-handed beta-helix, Pectin lyase-like"/>
    <property type="match status" value="1"/>
</dbReference>
<organism evidence="2 3">
    <name type="scientific">Bartonella melophagi K-2C</name>
    <dbReference type="NCBI Taxonomy" id="1094557"/>
    <lineage>
        <taxon>Bacteria</taxon>
        <taxon>Pseudomonadati</taxon>
        <taxon>Pseudomonadota</taxon>
        <taxon>Alphaproteobacteria</taxon>
        <taxon>Hyphomicrobiales</taxon>
        <taxon>Bartonellaceae</taxon>
        <taxon>Bartonella</taxon>
    </lineage>
</organism>
<dbReference type="eggNOG" id="ENOG50301PI">
    <property type="taxonomic scope" value="Bacteria"/>
</dbReference>
<keyword evidence="3" id="KW-1185">Reference proteome</keyword>
<gene>
    <name evidence="2" type="ORF">ME3_01093</name>
</gene>
<dbReference type="EMBL" id="AIMA01000024">
    <property type="protein sequence ID" value="EJF88424.1"/>
    <property type="molecule type" value="Genomic_DNA"/>
</dbReference>
<dbReference type="Proteomes" id="UP000009017">
    <property type="component" value="Unassembled WGS sequence"/>
</dbReference>
<feature type="domain" description="Right handed beta helix" evidence="1">
    <location>
        <begin position="12"/>
        <end position="145"/>
    </location>
</feature>
<feature type="non-terminal residue" evidence="2">
    <location>
        <position position="385"/>
    </location>
</feature>
<name>J0QZ20_9HYPH</name>
<reference evidence="2 3" key="1">
    <citation type="submission" date="2012-03" db="EMBL/GenBank/DDBJ databases">
        <title>The Genome Sequence of Bartonella melophagi K-2C.</title>
        <authorList>
            <consortium name="The Broad Institute Genome Sequencing Platform"/>
            <consortium name="The Broad Institute Genome Sequencing Center for Infectious Disease"/>
            <person name="Feldgarden M."/>
            <person name="Kirby J."/>
            <person name="Kosoy M."/>
            <person name="Birtles R."/>
            <person name="Probert W.S."/>
            <person name="Chiaraviglio L."/>
            <person name="Young S.K."/>
            <person name="Zeng Q."/>
            <person name="Gargeya S."/>
            <person name="Fitzgerald M."/>
            <person name="Haas B."/>
            <person name="Abouelleil A."/>
            <person name="Alvarado L."/>
            <person name="Arachchi H.M."/>
            <person name="Berlin A."/>
            <person name="Chapman S.B."/>
            <person name="Gearin G."/>
            <person name="Goldberg J."/>
            <person name="Griggs A."/>
            <person name="Gujja S."/>
            <person name="Hansen M."/>
            <person name="Heiman D."/>
            <person name="Howarth C."/>
            <person name="Larimer J."/>
            <person name="Lui A."/>
            <person name="MacDonald P.J.P."/>
            <person name="McCowen C."/>
            <person name="Montmayeur A."/>
            <person name="Murphy C."/>
            <person name="Neiman D."/>
            <person name="Pearson M."/>
            <person name="Priest M."/>
            <person name="Roberts A."/>
            <person name="Saif S."/>
            <person name="Shea T."/>
            <person name="Sisk P."/>
            <person name="Stolte C."/>
            <person name="Sykes S."/>
            <person name="Wortman J."/>
            <person name="Nusbaum C."/>
            <person name="Birren B."/>
        </authorList>
    </citation>
    <scope>NUCLEOTIDE SEQUENCE [LARGE SCALE GENOMIC DNA]</scope>
    <source>
        <strain evidence="2 3">K-2C</strain>
    </source>
</reference>
<accession>J0QZ20</accession>
<evidence type="ECO:0000259" key="1">
    <source>
        <dbReference type="Pfam" id="PF13229"/>
    </source>
</evidence>
<dbReference type="InterPro" id="IPR012334">
    <property type="entry name" value="Pectin_lyas_fold"/>
</dbReference>
<dbReference type="HOGENOM" id="CLU_899136_0_0_5"/>
<feature type="non-terminal residue" evidence="2">
    <location>
        <position position="1"/>
    </location>
</feature>
<dbReference type="SMART" id="SM00710">
    <property type="entry name" value="PbH1"/>
    <property type="match status" value="8"/>
</dbReference>
<comment type="caution">
    <text evidence="2">The sequence shown here is derived from an EMBL/GenBank/DDBJ whole genome shotgun (WGS) entry which is preliminary data.</text>
</comment>
<dbReference type="SUPFAM" id="SSF51126">
    <property type="entry name" value="Pectin lyase-like"/>
    <property type="match status" value="1"/>
</dbReference>
<evidence type="ECO:0000313" key="3">
    <source>
        <dbReference type="Proteomes" id="UP000009017"/>
    </source>
</evidence>
<dbReference type="InterPro" id="IPR011050">
    <property type="entry name" value="Pectin_lyase_fold/virulence"/>
</dbReference>
<dbReference type="InterPro" id="IPR006626">
    <property type="entry name" value="PbH1"/>
</dbReference>
<proteinExistence type="predicted"/>
<protein>
    <recommendedName>
        <fullName evidence="1">Right handed beta helix domain-containing protein</fullName>
    </recommendedName>
</protein>